<evidence type="ECO:0000313" key="2">
    <source>
        <dbReference type="Proteomes" id="UP001062776"/>
    </source>
</evidence>
<proteinExistence type="predicted"/>
<keyword evidence="2" id="KW-1185">Reference proteome</keyword>
<dbReference type="EMBL" id="BAPV01000060">
    <property type="protein sequence ID" value="GBQ92685.1"/>
    <property type="molecule type" value="Genomic_DNA"/>
</dbReference>
<dbReference type="Proteomes" id="UP001062776">
    <property type="component" value="Unassembled WGS sequence"/>
</dbReference>
<organism evidence="1 2">
    <name type="scientific">Asaia krungthepensis NRIC 0535</name>
    <dbReference type="NCBI Taxonomy" id="1307925"/>
    <lineage>
        <taxon>Bacteria</taxon>
        <taxon>Pseudomonadati</taxon>
        <taxon>Pseudomonadota</taxon>
        <taxon>Alphaproteobacteria</taxon>
        <taxon>Acetobacterales</taxon>
        <taxon>Acetobacteraceae</taxon>
        <taxon>Asaia</taxon>
    </lineage>
</organism>
<comment type="caution">
    <text evidence="1">The sequence shown here is derived from an EMBL/GenBank/DDBJ whole genome shotgun (WGS) entry which is preliminary data.</text>
</comment>
<sequence length="165" mass="18612">MMIIDENLEAIRSIYLDILARTPPVGSRPKFSTDPQVYLETDTGKTINPSRSTSKYTIFSIGHDVKRTAILRSRTFRRYETVGAYTDDTRLLGVKIGEILLFGPNKTTSEDKHLRSKYLPGWHQIDSPASRWTNGAACLSLNESCNHFSRILAVEITETGQYAID</sequence>
<name>A0ABQ0Q5U8_9PROT</name>
<reference evidence="1" key="1">
    <citation type="submission" date="2013-04" db="EMBL/GenBank/DDBJ databases">
        <title>The genome sequencing project of 58 acetic acid bacteria.</title>
        <authorList>
            <person name="Okamoto-Kainuma A."/>
            <person name="Ishikawa M."/>
            <person name="Umino S."/>
            <person name="Koizumi Y."/>
            <person name="Shiwa Y."/>
            <person name="Yoshikawa H."/>
            <person name="Matsutani M."/>
            <person name="Matsushita K."/>
        </authorList>
    </citation>
    <scope>NUCLEOTIDE SEQUENCE</scope>
    <source>
        <strain evidence="1">NRIC 0535</strain>
    </source>
</reference>
<evidence type="ECO:0000313" key="1">
    <source>
        <dbReference type="EMBL" id="GBQ92685.1"/>
    </source>
</evidence>
<dbReference type="RefSeq" id="WP_264817099.1">
    <property type="nucleotide sequence ID" value="NZ_BAPV01000060.1"/>
</dbReference>
<gene>
    <name evidence="1" type="ORF">AA0535_2622</name>
</gene>
<protein>
    <submittedName>
        <fullName evidence="1">Uncharacterized protein</fullName>
    </submittedName>
</protein>
<accession>A0ABQ0Q5U8</accession>